<accession>A0AA42B006</accession>
<name>A0AA42B006_PAPNU</name>
<dbReference type="EMBL" id="JAJJMA010281786">
    <property type="protein sequence ID" value="MCL7046482.1"/>
    <property type="molecule type" value="Genomic_DNA"/>
</dbReference>
<reference evidence="3" key="1">
    <citation type="submission" date="2022-03" db="EMBL/GenBank/DDBJ databases">
        <title>A functionally conserved STORR gene fusion in Papaver species that diverged 16.8 million years ago.</title>
        <authorList>
            <person name="Catania T."/>
        </authorList>
    </citation>
    <scope>NUCLEOTIDE SEQUENCE</scope>
    <source>
        <strain evidence="3">S-191538</strain>
    </source>
</reference>
<dbReference type="SUPFAM" id="SSF54277">
    <property type="entry name" value="CAD &amp; PB1 domains"/>
    <property type="match status" value="1"/>
</dbReference>
<feature type="region of interest" description="Disordered" evidence="1">
    <location>
        <begin position="199"/>
        <end position="304"/>
    </location>
</feature>
<keyword evidence="4" id="KW-1185">Reference proteome</keyword>
<dbReference type="InterPro" id="IPR053198">
    <property type="entry name" value="Gynoecium_Dev_Regulator"/>
</dbReference>
<evidence type="ECO:0000313" key="4">
    <source>
        <dbReference type="Proteomes" id="UP001177140"/>
    </source>
</evidence>
<dbReference type="CDD" id="cd06410">
    <property type="entry name" value="PB1_UP2"/>
    <property type="match status" value="1"/>
</dbReference>
<evidence type="ECO:0000259" key="2">
    <source>
        <dbReference type="SMART" id="SM00666"/>
    </source>
</evidence>
<sequence>MAVGEVEDPGMCKVKFLCSHGGKILPSPGDGKLKYIGGETRLVVVPHNINFAELMTKLGGIFGGDTVLKYQLIPEDLDALVSVTNDDDLRYMLDEYDRHSGASGNQEIPKVRAFLFPSDPTVIKRQISPNNTNDSYAIEQRYIDAINGIVHSSSAYVTRPCFSISSSCGSSPRSTGPDIFPSETISHDIYVSPELRRGMHKVHSSPSDLCNLSRQRQNQHQQQHQHQRPHPPPPPHPPHPNPQHHRHFIEPSKGRSHHHQHYYSEQQPHSHRHHYQQHHLDFEEQHPHSHHHRHHHQHPVEQQCHQPQMISRFHGQCNGGMSGQFQSTMSVGRTEISRPQMVGHSKTRYSSPSRGQNVGCIGCGHVKECRICRNGGF</sequence>
<dbReference type="SMART" id="SM00666">
    <property type="entry name" value="PB1"/>
    <property type="match status" value="1"/>
</dbReference>
<dbReference type="PANTHER" id="PTHR31066">
    <property type="entry name" value="OS05G0427100 PROTEIN-RELATED"/>
    <property type="match status" value="1"/>
</dbReference>
<evidence type="ECO:0000256" key="1">
    <source>
        <dbReference type="SAM" id="MobiDB-lite"/>
    </source>
</evidence>
<dbReference type="AlphaFoldDB" id="A0AA42B006"/>
<feature type="compositionally biased region" description="Basic and acidic residues" evidence="1">
    <location>
        <begin position="278"/>
        <end position="287"/>
    </location>
</feature>
<feature type="compositionally biased region" description="Basic residues" evidence="1">
    <location>
        <begin position="288"/>
        <end position="297"/>
    </location>
</feature>
<organism evidence="3 4">
    <name type="scientific">Papaver nudicaule</name>
    <name type="common">Iceland poppy</name>
    <dbReference type="NCBI Taxonomy" id="74823"/>
    <lineage>
        <taxon>Eukaryota</taxon>
        <taxon>Viridiplantae</taxon>
        <taxon>Streptophyta</taxon>
        <taxon>Embryophyta</taxon>
        <taxon>Tracheophyta</taxon>
        <taxon>Spermatophyta</taxon>
        <taxon>Magnoliopsida</taxon>
        <taxon>Ranunculales</taxon>
        <taxon>Papaveraceae</taxon>
        <taxon>Papaveroideae</taxon>
        <taxon>Papaver</taxon>
    </lineage>
</organism>
<dbReference type="Gene3D" id="3.10.20.90">
    <property type="entry name" value="Phosphatidylinositol 3-kinase Catalytic Subunit, Chain A, domain 1"/>
    <property type="match status" value="1"/>
</dbReference>
<dbReference type="InterPro" id="IPR000270">
    <property type="entry name" value="PB1_dom"/>
</dbReference>
<evidence type="ECO:0000313" key="3">
    <source>
        <dbReference type="EMBL" id="MCL7046482.1"/>
    </source>
</evidence>
<dbReference type="Pfam" id="PF00564">
    <property type="entry name" value="PB1"/>
    <property type="match status" value="1"/>
</dbReference>
<proteinExistence type="predicted"/>
<feature type="compositionally biased region" description="Pro residues" evidence="1">
    <location>
        <begin position="230"/>
        <end position="241"/>
    </location>
</feature>
<protein>
    <recommendedName>
        <fullName evidence="2">PB1 domain-containing protein</fullName>
    </recommendedName>
</protein>
<dbReference type="Proteomes" id="UP001177140">
    <property type="component" value="Unassembled WGS sequence"/>
</dbReference>
<dbReference type="PANTHER" id="PTHR31066:SF47">
    <property type="entry name" value="PB1 DOMAIN-CONTAINING PROTEIN"/>
    <property type="match status" value="1"/>
</dbReference>
<comment type="caution">
    <text evidence="3">The sequence shown here is derived from an EMBL/GenBank/DDBJ whole genome shotgun (WGS) entry which is preliminary data.</text>
</comment>
<gene>
    <name evidence="3" type="ORF">MKW94_002582</name>
</gene>
<feature type="compositionally biased region" description="Polar residues" evidence="1">
    <location>
        <begin position="204"/>
        <end position="213"/>
    </location>
</feature>
<feature type="domain" description="PB1" evidence="2">
    <location>
        <begin position="28"/>
        <end position="116"/>
    </location>
</feature>